<protein>
    <submittedName>
        <fullName evidence="4">Germination protein YpeB</fullName>
    </submittedName>
</protein>
<dbReference type="OrthoDB" id="2372097at2"/>
<dbReference type="InterPro" id="IPR014239">
    <property type="entry name" value="YpeB_PepSY1-2"/>
</dbReference>
<feature type="signal peptide" evidence="1">
    <location>
        <begin position="1"/>
        <end position="21"/>
    </location>
</feature>
<dbReference type="GO" id="GO:0009847">
    <property type="term" value="P:spore germination"/>
    <property type="evidence" value="ECO:0007669"/>
    <property type="project" value="InterPro"/>
</dbReference>
<feature type="chain" id="PRO_5039707853" evidence="1">
    <location>
        <begin position="22"/>
        <end position="454"/>
    </location>
</feature>
<dbReference type="InterPro" id="IPR048402">
    <property type="entry name" value="YpeB_N"/>
</dbReference>
<accession>A0A7X3JZG8</accession>
<evidence type="ECO:0000256" key="1">
    <source>
        <dbReference type="SAM" id="SignalP"/>
    </source>
</evidence>
<dbReference type="EMBL" id="RHLK01000005">
    <property type="protein sequence ID" value="MVP00068.1"/>
    <property type="molecule type" value="Genomic_DNA"/>
</dbReference>
<proteinExistence type="predicted"/>
<gene>
    <name evidence="4" type="primary">ypeB</name>
    <name evidence="4" type="ORF">EDM21_11155</name>
</gene>
<dbReference type="AlphaFoldDB" id="A0A7X3JZG8"/>
<dbReference type="NCBIfam" id="TIGR02889">
    <property type="entry name" value="spore_YpeB"/>
    <property type="match status" value="1"/>
</dbReference>
<dbReference type="Pfam" id="PF20769">
    <property type="entry name" value="YPEB_N"/>
    <property type="match status" value="1"/>
</dbReference>
<dbReference type="RefSeq" id="WP_157335523.1">
    <property type="nucleotide sequence ID" value="NZ_RHLK01000005.1"/>
</dbReference>
<dbReference type="Proteomes" id="UP000490800">
    <property type="component" value="Unassembled WGS sequence"/>
</dbReference>
<evidence type="ECO:0000313" key="5">
    <source>
        <dbReference type="Proteomes" id="UP000490800"/>
    </source>
</evidence>
<reference evidence="4 5" key="1">
    <citation type="journal article" date="2019" name="Microorganisms">
        <title>Paenibacillus lutrae sp. nov., A Chitinolytic Species Isolated from A River Otter in Castril Natural Park, Granada, Spain.</title>
        <authorList>
            <person name="Rodriguez M."/>
            <person name="Reina J.C."/>
            <person name="Bejar V."/>
            <person name="Llamas I."/>
        </authorList>
    </citation>
    <scope>NUCLEOTIDE SEQUENCE [LARGE SCALE GENOMIC DNA]</scope>
    <source>
        <strain evidence="4 5">N10</strain>
    </source>
</reference>
<evidence type="ECO:0000259" key="2">
    <source>
        <dbReference type="Pfam" id="PF14620"/>
    </source>
</evidence>
<evidence type="ECO:0000313" key="4">
    <source>
        <dbReference type="EMBL" id="MVP00068.1"/>
    </source>
</evidence>
<comment type="caution">
    <text evidence="4">The sequence shown here is derived from an EMBL/GenBank/DDBJ whole genome shotgun (WGS) entry which is preliminary data.</text>
</comment>
<feature type="domain" description="Sporulation protein YpeB PepSY1 and PepSY2" evidence="2">
    <location>
        <begin position="185"/>
        <end position="374"/>
    </location>
</feature>
<keyword evidence="1" id="KW-0732">Signal</keyword>
<dbReference type="Pfam" id="PF14620">
    <property type="entry name" value="YPEB_PepSY1-2"/>
    <property type="match status" value="1"/>
</dbReference>
<organism evidence="4 5">
    <name type="scientific">Paenibacillus lutrae</name>
    <dbReference type="NCBI Taxonomy" id="2078573"/>
    <lineage>
        <taxon>Bacteria</taxon>
        <taxon>Bacillati</taxon>
        <taxon>Bacillota</taxon>
        <taxon>Bacilli</taxon>
        <taxon>Bacillales</taxon>
        <taxon>Paenibacillaceae</taxon>
        <taxon>Paenibacillus</taxon>
    </lineage>
</organism>
<keyword evidence="5" id="KW-1185">Reference proteome</keyword>
<name>A0A7X3JZG8_9BACL</name>
<evidence type="ECO:0000259" key="3">
    <source>
        <dbReference type="Pfam" id="PF20769"/>
    </source>
</evidence>
<sequence>MYRKLSMVLFPLSTLALVGTAVWGYNQQQQKNEVMVRGENQYQRAFHDLSFHVEKLHTELGNTLALNSTSSDSYRKGLVNVWRLTSEAQSEVNQLPLALLPFNKTEEFLSKVAKFSYQTSVRDLTQKPLTDGEVKTLSTLYQHSKDITKDLRGVQDKVIANNLRWMDVQTALGNNTEPNDNTIINGFKTVDKKVGEYTDLKEGPFTMSTQAKYSAKMLDGNDISEQEVRQKAADFLGVNNPAAFQVVKNGNGGSEYESYTCTLPGGKNGADLSMDFTKKGGQLIYYLNPRDVKSAKLNVEQSRGAAEQFLERHGYKNMTAVSFDRHQNICNMTFARQDQDTVVYPEKLVVNVALDDGQIIGLQGTDYVFANRKHPLLGQEPKISAEEARKHLSPNLKVTRQTKALIMNDMNEEVLCHEFIGTMNGQIYRIYVNGENGVEEKVETIRQEDIQEAK</sequence>
<feature type="domain" description="Sporulation protein YpeB N-terminal" evidence="3">
    <location>
        <begin position="30"/>
        <end position="167"/>
    </location>
</feature>